<dbReference type="KEGG" id="sng:SNE_A00140"/>
<evidence type="ECO:0000313" key="2">
    <source>
        <dbReference type="Proteomes" id="UP000000496"/>
    </source>
</evidence>
<protein>
    <submittedName>
        <fullName evidence="1">Uncharacterized protein</fullName>
    </submittedName>
</protein>
<organism evidence="1 2">
    <name type="scientific">Simkania negevensis (strain ATCC VR-1471 / DSM 27360 / Z)</name>
    <dbReference type="NCBI Taxonomy" id="331113"/>
    <lineage>
        <taxon>Bacteria</taxon>
        <taxon>Pseudomonadati</taxon>
        <taxon>Chlamydiota</taxon>
        <taxon>Chlamydiia</taxon>
        <taxon>Parachlamydiales</taxon>
        <taxon>Simkaniaceae</taxon>
        <taxon>Simkania</taxon>
    </lineage>
</organism>
<dbReference type="HOGENOM" id="CLU_3405461_0_0_0"/>
<dbReference type="Proteomes" id="UP000000496">
    <property type="component" value="Chromosome gsn.131"/>
</dbReference>
<reference key="1">
    <citation type="journal article" date="2011" name="Mol. Biol. Evol.">
        <title>Unity in variety -- the pan-genome of the Chlamydiae.</title>
        <authorList>
            <person name="Collingro A."/>
            <person name="Tischler P."/>
            <person name="Weinmaier T."/>
            <person name="Penz T."/>
            <person name="Heinz E."/>
            <person name="Brunham R.C."/>
            <person name="Read T.D."/>
            <person name="Bavoil P.M."/>
            <person name="Sachse K."/>
            <person name="Kahane S."/>
            <person name="Friedman M.G."/>
            <person name="Rattei T."/>
            <person name="Myers G.S.A."/>
            <person name="Horn M."/>
        </authorList>
    </citation>
    <scope>NUCLEOTIDE SEQUENCE</scope>
    <source>
        <strain>Z</strain>
    </source>
</reference>
<dbReference type="AlphaFoldDB" id="F8L511"/>
<sequence>MIDSAVDFGFLAMDLGVLATTSLLFEGKSL</sequence>
<keyword evidence="2" id="KW-1185">Reference proteome</keyword>
<accession>F8L511</accession>
<gene>
    <name evidence="1" type="ordered locus">SNE_A00140</name>
</gene>
<dbReference type="EMBL" id="FR872582">
    <property type="protein sequence ID" value="CCB87892.1"/>
    <property type="molecule type" value="Genomic_DNA"/>
</dbReference>
<evidence type="ECO:0000313" key="1">
    <source>
        <dbReference type="EMBL" id="CCB87892.1"/>
    </source>
</evidence>
<proteinExistence type="predicted"/>
<name>F8L511_SIMNZ</name>
<reference evidence="1 2" key="2">
    <citation type="journal article" date="2011" name="Mol. Biol. Evol.">
        <title>Unity in variety--the pan-genome of the Chlamydiae.</title>
        <authorList>
            <person name="Collingro A."/>
            <person name="Tischler P."/>
            <person name="Weinmaier T."/>
            <person name="Penz T."/>
            <person name="Heinz E."/>
            <person name="Brunham R.C."/>
            <person name="Read T.D."/>
            <person name="Bavoil P.M."/>
            <person name="Sachse K."/>
            <person name="Kahane S."/>
            <person name="Friedman M.G."/>
            <person name="Rattei T."/>
            <person name="Myers G.S."/>
            <person name="Horn M."/>
        </authorList>
    </citation>
    <scope>NUCLEOTIDE SEQUENCE [LARGE SCALE GENOMIC DNA]</scope>
    <source>
        <strain evidence="2">ATCC VR-1471 / Z</strain>
    </source>
</reference>
<dbReference type="STRING" id="331113.SNE_A00140"/>